<dbReference type="InterPro" id="IPR026444">
    <property type="entry name" value="Secre_tail"/>
</dbReference>
<dbReference type="EMBL" id="JAEDAE010000002">
    <property type="protein sequence ID" value="MBH8557825.1"/>
    <property type="molecule type" value="Genomic_DNA"/>
</dbReference>
<accession>A0ABS0Q588</accession>
<keyword evidence="3" id="KW-1185">Reference proteome</keyword>
<evidence type="ECO:0000259" key="1">
    <source>
        <dbReference type="Pfam" id="PF14339"/>
    </source>
</evidence>
<proteinExistence type="predicted"/>
<feature type="domain" description="DUF4394" evidence="1">
    <location>
        <begin position="72"/>
        <end position="309"/>
    </location>
</feature>
<comment type="caution">
    <text evidence="2">The sequence shown here is derived from an EMBL/GenBank/DDBJ whole genome shotgun (WGS) entry which is preliminary data.</text>
</comment>
<reference evidence="2 3" key="1">
    <citation type="submission" date="2020-12" db="EMBL/GenBank/DDBJ databases">
        <title>Hymenobacter sp.</title>
        <authorList>
            <person name="Kim M.K."/>
        </authorList>
    </citation>
    <scope>NUCLEOTIDE SEQUENCE [LARGE SCALE GENOMIC DNA]</scope>
    <source>
        <strain evidence="2 3">BT442</strain>
    </source>
</reference>
<dbReference type="RefSeq" id="WP_198074944.1">
    <property type="nucleotide sequence ID" value="NZ_JAEDAE010000002.1"/>
</dbReference>
<gene>
    <name evidence="2" type="ORF">I7X13_07190</name>
</gene>
<evidence type="ECO:0000313" key="3">
    <source>
        <dbReference type="Proteomes" id="UP000625631"/>
    </source>
</evidence>
<dbReference type="Proteomes" id="UP000625631">
    <property type="component" value="Unassembled WGS sequence"/>
</dbReference>
<dbReference type="Pfam" id="PF14339">
    <property type="entry name" value="DUF4394"/>
    <property type="match status" value="1"/>
</dbReference>
<sequence length="971" mass="99835">MQKFLQLLAAAPTRLGRWGFLGSLGLMLMAVPAITQAQTIYGLGTITGPNFRNAPVGSQGLIIIDPNTGASTNLAPVAISGVTAGQTLVGIDFRPATNVLYALGYDGNAAGNNAQLYTLDPGTSAVTAVGGAIRLNLGGTAERIGFDFNPTVDRIRVVSSNNANYRLNPITGGVAATDPNVAYVGGTPADPGVGAVAYTNSYVGAPPASTTLYDVDYLNNGLLSTQDPATGALTTRSTIQFVITGGSSPGTYPIGNPDALGLDIYYNPNTNQNVGYLTEVTEVRSSGSRASNTYRLDLATGLATQLGNTVPSTTFPVRFNFEIRDLAVAIATIPTITWNGLLSTDWRNALNWTPNIVPGPPNDVIIPGSTPFQPTVSQAQQTHALTLGNGAVVTLADGSFLVTGGNFTNNGGSLAENGAGTGTVVLDLNTPQTIGGTSPTVFPNLTIGTGTAALGTAATLNAPASVRRLLTLFGDLTVTGQTFTLLSDATATAQVVNTGGMVVGAATVQRYITPTFNGTGYRHYSPPVSGSTVNDLTTAGYTPVINPSFNTVGKSVRPFPTVYSYDERRVNSSGSAGTIDFDKGYLSPNSLSDALNPTQGYTVNISAAANVDFVGTLNNGNYTAGNLTRGPFTDAGWHFRGNPYPAPLDWQAMINAGRLTNMENALYVFKSNGLYTGTYASYINGVGANGGTNIIPSSQGFCVRTIAAGQVGSVAFTNAERLSTYNNTPFQRGTADTRTQLTLSLRNATAATQTAIYFDQGATAGFDAAFDAVALPSSNGLTLATDADGQTASINGLPTLAGAADVVLPLYLSAATAGTYSLAVDNLANLPAGYHTYLRDALTGAYTDLATTPTISLTLAANAAAAGRYAVLFTTQARVLATAPAALARLASVYPNPAHGSATLLLPVALRGTVATAVTVVDNLGRPVLSRTLAAGTDETLDLPLAGLAPGVYSVQARTAAGLVAKRLVVQ</sequence>
<organism evidence="2 3">
    <name type="scientific">Hymenobacter negativus</name>
    <dbReference type="NCBI Taxonomy" id="2795026"/>
    <lineage>
        <taxon>Bacteria</taxon>
        <taxon>Pseudomonadati</taxon>
        <taxon>Bacteroidota</taxon>
        <taxon>Cytophagia</taxon>
        <taxon>Cytophagales</taxon>
        <taxon>Hymenobacteraceae</taxon>
        <taxon>Hymenobacter</taxon>
    </lineage>
</organism>
<dbReference type="NCBIfam" id="TIGR04183">
    <property type="entry name" value="Por_Secre_tail"/>
    <property type="match status" value="1"/>
</dbReference>
<name>A0ABS0Q588_9BACT</name>
<evidence type="ECO:0000313" key="2">
    <source>
        <dbReference type="EMBL" id="MBH8557825.1"/>
    </source>
</evidence>
<protein>
    <submittedName>
        <fullName evidence="2">DUF4394 domain-containing protein</fullName>
    </submittedName>
</protein>
<dbReference type="InterPro" id="IPR025507">
    <property type="entry name" value="DUF4394"/>
</dbReference>